<evidence type="ECO:0008006" key="11">
    <source>
        <dbReference type="Google" id="ProtNLM"/>
    </source>
</evidence>
<evidence type="ECO:0000259" key="8">
    <source>
        <dbReference type="Pfam" id="PF08600"/>
    </source>
</evidence>
<proteinExistence type="predicted"/>
<keyword evidence="10" id="KW-1185">Reference proteome</keyword>
<dbReference type="GO" id="GO:0005634">
    <property type="term" value="C:nucleus"/>
    <property type="evidence" value="ECO:0007669"/>
    <property type="project" value="UniProtKB-SubCell"/>
</dbReference>
<dbReference type="InterPro" id="IPR013909">
    <property type="entry name" value="NuBaID_C"/>
</dbReference>
<dbReference type="Pfam" id="PF08600">
    <property type="entry name" value="NuBaID_C"/>
    <property type="match status" value="1"/>
</dbReference>
<protein>
    <recommendedName>
        <fullName evidence="11">C3HC-type domain-containing protein</fullName>
    </recommendedName>
</protein>
<dbReference type="PANTHER" id="PTHR15835:SF6">
    <property type="entry name" value="ZINC FINGER C3HC-TYPE PROTEIN 1"/>
    <property type="match status" value="1"/>
</dbReference>
<dbReference type="Ensembl" id="ENSCSAVT00000006477.1">
    <property type="protein sequence ID" value="ENSCSAVP00000006397.1"/>
    <property type="gene ID" value="ENSCSAVG00000003830.1"/>
</dbReference>
<dbReference type="PANTHER" id="PTHR15835">
    <property type="entry name" value="NUCLEAR-INTERACTING PARTNER OF ALK"/>
    <property type="match status" value="1"/>
</dbReference>
<comment type="function">
    <text evidence="6">Required for proper positioning of a substantial amount of TPR at the nuclear basket (NB) through interaction with TPR.</text>
</comment>
<sequence>MEASSSALSVENIQSAIRPCKSVVDQVKSTLGFLLTSAVSSIKNEANEEDEKENIKTNTSLSQDESLNISANLNGSVDGSPKMILKSDKLRSKEAFKERVKSFTLQNWYGKPLLLNPMLYAQCGWYCVGEDMVKCSSCGTVQYVHLPWPNAENYDDQCLKTRAEILDGHMNVCSWLSRYCDDSLVIPFHPRYSTIEDQSLMMYQFKQRLEKLWQLKESLPLITQEILGEMGLSSEDVKCFKEAAESLSEDVFKNSINLSSALLAVCGWDTECTCDSPNPVIYCTASGRFVGLWNFHLIENDLDKDADAPDAKKLKTEDMPVIEKRYFHPLDQHHVWSPWVVTVKPMSAQVSDGAAASAVQNDVAPGWKVLKKLICDMGMVKSKPMLKTPPRTAIKQARQILNGWSSPM</sequence>
<evidence type="ECO:0000313" key="9">
    <source>
        <dbReference type="Ensembl" id="ENSCSAVP00000006397.1"/>
    </source>
</evidence>
<keyword evidence="2" id="KW-0479">Metal-binding</keyword>
<reference evidence="9" key="2">
    <citation type="submission" date="2025-08" db="UniProtKB">
        <authorList>
            <consortium name="Ensembl"/>
        </authorList>
    </citation>
    <scope>IDENTIFICATION</scope>
</reference>
<accession>H2YM45</accession>
<dbReference type="GeneTree" id="ENSGT00390000006086"/>
<evidence type="ECO:0000256" key="2">
    <source>
        <dbReference type="ARBA" id="ARBA00022723"/>
    </source>
</evidence>
<keyword evidence="3" id="KW-0863">Zinc-finger</keyword>
<evidence type="ECO:0000256" key="6">
    <source>
        <dbReference type="ARBA" id="ARBA00044931"/>
    </source>
</evidence>
<dbReference type="eggNOG" id="KOG4765">
    <property type="taxonomic scope" value="Eukaryota"/>
</dbReference>
<evidence type="ECO:0000313" key="10">
    <source>
        <dbReference type="Proteomes" id="UP000007875"/>
    </source>
</evidence>
<evidence type="ECO:0000256" key="5">
    <source>
        <dbReference type="ARBA" id="ARBA00023242"/>
    </source>
</evidence>
<reference evidence="10" key="1">
    <citation type="submission" date="2003-08" db="EMBL/GenBank/DDBJ databases">
        <authorList>
            <person name="Birren B."/>
            <person name="Nusbaum C."/>
            <person name="Abebe A."/>
            <person name="Abouelleil A."/>
            <person name="Adekoya E."/>
            <person name="Ait-zahra M."/>
            <person name="Allen N."/>
            <person name="Allen T."/>
            <person name="An P."/>
            <person name="Anderson M."/>
            <person name="Anderson S."/>
            <person name="Arachchi H."/>
            <person name="Armbruster J."/>
            <person name="Bachantsang P."/>
            <person name="Baldwin J."/>
            <person name="Barry A."/>
            <person name="Bayul T."/>
            <person name="Blitshsteyn B."/>
            <person name="Bloom T."/>
            <person name="Blye J."/>
            <person name="Boguslavskiy L."/>
            <person name="Borowsky M."/>
            <person name="Boukhgalter B."/>
            <person name="Brunache A."/>
            <person name="Butler J."/>
            <person name="Calixte N."/>
            <person name="Calvo S."/>
            <person name="Camarata J."/>
            <person name="Campo K."/>
            <person name="Chang J."/>
            <person name="Cheshatsang Y."/>
            <person name="Citroen M."/>
            <person name="Collymore A."/>
            <person name="Considine T."/>
            <person name="Cook A."/>
            <person name="Cooke P."/>
            <person name="Corum B."/>
            <person name="Cuomo C."/>
            <person name="David R."/>
            <person name="Dawoe T."/>
            <person name="Degray S."/>
            <person name="Dodge S."/>
            <person name="Dooley K."/>
            <person name="Dorje P."/>
            <person name="Dorjee K."/>
            <person name="Dorris L."/>
            <person name="Duffey N."/>
            <person name="Dupes A."/>
            <person name="Elkins T."/>
            <person name="Engels R."/>
            <person name="Erickson J."/>
            <person name="Farina A."/>
            <person name="Faro S."/>
            <person name="Ferreira P."/>
            <person name="Fischer H."/>
            <person name="Fitzgerald M."/>
            <person name="Foley K."/>
            <person name="Gage D."/>
            <person name="Galagan J."/>
            <person name="Gearin G."/>
            <person name="Gnerre S."/>
            <person name="Gnirke A."/>
            <person name="Goyette A."/>
            <person name="Graham J."/>
            <person name="Grandbois E."/>
            <person name="Gyaltsen K."/>
            <person name="Hafez N."/>
            <person name="Hagopian D."/>
            <person name="Hagos B."/>
            <person name="Hall J."/>
            <person name="Hatcher B."/>
            <person name="Heller A."/>
            <person name="Higgins H."/>
            <person name="Honan T."/>
            <person name="Horn A."/>
            <person name="Houde N."/>
            <person name="Hughes L."/>
            <person name="Hulme W."/>
            <person name="Husby E."/>
            <person name="Iliev I."/>
            <person name="Jaffe D."/>
            <person name="Jones C."/>
            <person name="Kamal M."/>
            <person name="Kamat A."/>
            <person name="Kamvysselis M."/>
            <person name="Karlsson E."/>
            <person name="Kells C."/>
            <person name="Kieu A."/>
            <person name="Kisner P."/>
            <person name="Kodira C."/>
            <person name="Kulbokas E."/>
            <person name="Labutti K."/>
            <person name="Lama D."/>
            <person name="Landers T."/>
            <person name="Leger J."/>
            <person name="Levine S."/>
            <person name="Lewis D."/>
            <person name="Lewis T."/>
            <person name="Lindblad-toh K."/>
            <person name="Liu X."/>
            <person name="Lokyitsang T."/>
            <person name="Lokyitsang Y."/>
            <person name="Lucien O."/>
            <person name="Lui A."/>
            <person name="Ma L.J."/>
            <person name="Mabbitt R."/>
            <person name="Macdonald J."/>
            <person name="Maclean C."/>
            <person name="Major J."/>
            <person name="Manning J."/>
            <person name="Marabella R."/>
            <person name="Maru K."/>
            <person name="Matthews C."/>
            <person name="Mauceli E."/>
            <person name="Mccarthy M."/>
            <person name="Mcdonough S."/>
            <person name="Mcghee T."/>
            <person name="Meldrim J."/>
            <person name="Meneus L."/>
            <person name="Mesirov J."/>
            <person name="Mihalev A."/>
            <person name="Mihova T."/>
            <person name="Mikkelsen T."/>
            <person name="Mlenga V."/>
            <person name="Moru K."/>
            <person name="Mozes J."/>
            <person name="Mulrain L."/>
            <person name="Munson G."/>
            <person name="Naylor J."/>
            <person name="Newes C."/>
            <person name="Nguyen C."/>
            <person name="Nguyen N."/>
            <person name="Nguyen T."/>
            <person name="Nicol R."/>
            <person name="Nielsen C."/>
            <person name="Nizzari M."/>
            <person name="Norbu C."/>
            <person name="Norbu N."/>
            <person name="O'donnell P."/>
            <person name="Okoawo O."/>
            <person name="O'leary S."/>
            <person name="Omotosho B."/>
            <person name="O'neill K."/>
            <person name="Osman S."/>
            <person name="Parker S."/>
            <person name="Perrin D."/>
            <person name="Phunkhang P."/>
            <person name="Piqani B."/>
            <person name="Purcell S."/>
            <person name="Rachupka T."/>
            <person name="Ramasamy U."/>
            <person name="Rameau R."/>
            <person name="Ray V."/>
            <person name="Raymond C."/>
            <person name="Retta R."/>
            <person name="Richardson S."/>
            <person name="Rise C."/>
            <person name="Rodriguez J."/>
            <person name="Rogers J."/>
            <person name="Rogov P."/>
            <person name="Rutman M."/>
            <person name="Schupbach R."/>
            <person name="Seaman C."/>
            <person name="Settipalli S."/>
            <person name="Sharpe T."/>
            <person name="Sheridan J."/>
            <person name="Sherpa N."/>
            <person name="Shi J."/>
            <person name="Smirnov S."/>
            <person name="Smith C."/>
            <person name="Sougnez C."/>
            <person name="Spencer B."/>
            <person name="Stalker J."/>
            <person name="Stange-thomann N."/>
            <person name="Stavropoulos S."/>
            <person name="Stetson K."/>
            <person name="Stone C."/>
            <person name="Stone S."/>
            <person name="Stubbs M."/>
            <person name="Talamas J."/>
            <person name="Tchuinga P."/>
            <person name="Tenzing P."/>
            <person name="Tesfaye S."/>
            <person name="Theodore J."/>
            <person name="Thoulutsang Y."/>
            <person name="Topham K."/>
            <person name="Towey S."/>
            <person name="Tsamla T."/>
            <person name="Tsomo N."/>
            <person name="Vallee D."/>
            <person name="Vassiliev H."/>
            <person name="Venkataraman V."/>
            <person name="Vinson J."/>
            <person name="Vo A."/>
            <person name="Wade C."/>
            <person name="Wang S."/>
            <person name="Wangchuk T."/>
            <person name="Wangdi T."/>
            <person name="Whittaker C."/>
            <person name="Wilkinson J."/>
            <person name="Wu Y."/>
            <person name="Wyman D."/>
            <person name="Yadav S."/>
            <person name="Yang S."/>
            <person name="Yang X."/>
            <person name="Yeager S."/>
            <person name="Yee E."/>
            <person name="Young G."/>
            <person name="Zainoun J."/>
            <person name="Zembeck L."/>
            <person name="Zimmer A."/>
            <person name="Zody M."/>
            <person name="Lander E."/>
        </authorList>
    </citation>
    <scope>NUCLEOTIDE SEQUENCE [LARGE SCALE GENOMIC DNA]</scope>
</reference>
<dbReference type="SUPFAM" id="SSF57924">
    <property type="entry name" value="Inhibitor of apoptosis (IAP) repeat"/>
    <property type="match status" value="1"/>
</dbReference>
<feature type="domain" description="C3HC-type" evidence="7">
    <location>
        <begin position="91"/>
        <end position="221"/>
    </location>
</feature>
<evidence type="ECO:0000256" key="1">
    <source>
        <dbReference type="ARBA" id="ARBA00004123"/>
    </source>
</evidence>
<dbReference type="HOGENOM" id="CLU_674323_0_0_1"/>
<evidence type="ECO:0000259" key="7">
    <source>
        <dbReference type="Pfam" id="PF07967"/>
    </source>
</evidence>
<evidence type="ECO:0000256" key="3">
    <source>
        <dbReference type="ARBA" id="ARBA00022771"/>
    </source>
</evidence>
<feature type="domain" description="NuBaID C-terminal" evidence="8">
    <location>
        <begin position="262"/>
        <end position="374"/>
    </location>
</feature>
<dbReference type="OMA" id="HWISSNE"/>
<reference evidence="9" key="3">
    <citation type="submission" date="2025-09" db="UniProtKB">
        <authorList>
            <consortium name="Ensembl"/>
        </authorList>
    </citation>
    <scope>IDENTIFICATION</scope>
</reference>
<comment type="subcellular location">
    <subcellularLocation>
        <location evidence="1">Nucleus</location>
    </subcellularLocation>
</comment>
<dbReference type="InterPro" id="IPR012935">
    <property type="entry name" value="NuBaID_N"/>
</dbReference>
<dbReference type="STRING" id="51511.ENSCSAVP00000006397"/>
<dbReference type="GO" id="GO:0008270">
    <property type="term" value="F:zinc ion binding"/>
    <property type="evidence" value="ECO:0007669"/>
    <property type="project" value="UniProtKB-KW"/>
</dbReference>
<name>H2YM45_CIOSA</name>
<dbReference type="Proteomes" id="UP000007875">
    <property type="component" value="Unassembled WGS sequence"/>
</dbReference>
<dbReference type="AlphaFoldDB" id="H2YM45"/>
<evidence type="ECO:0000256" key="4">
    <source>
        <dbReference type="ARBA" id="ARBA00022833"/>
    </source>
</evidence>
<keyword evidence="4" id="KW-0862">Zinc</keyword>
<organism evidence="9 10">
    <name type="scientific">Ciona savignyi</name>
    <name type="common">Pacific transparent sea squirt</name>
    <dbReference type="NCBI Taxonomy" id="51511"/>
    <lineage>
        <taxon>Eukaryota</taxon>
        <taxon>Metazoa</taxon>
        <taxon>Chordata</taxon>
        <taxon>Tunicata</taxon>
        <taxon>Ascidiacea</taxon>
        <taxon>Phlebobranchia</taxon>
        <taxon>Cionidae</taxon>
        <taxon>Ciona</taxon>
    </lineage>
</organism>
<dbReference type="InParanoid" id="H2YM45"/>
<dbReference type="Pfam" id="PF07967">
    <property type="entry name" value="zf-C3HC"/>
    <property type="match status" value="1"/>
</dbReference>
<keyword evidence="5" id="KW-0539">Nucleus</keyword>